<organism evidence="2 3">
    <name type="scientific">Ostreobium quekettii</name>
    <dbReference type="NCBI Taxonomy" id="121088"/>
    <lineage>
        <taxon>Eukaryota</taxon>
        <taxon>Viridiplantae</taxon>
        <taxon>Chlorophyta</taxon>
        <taxon>core chlorophytes</taxon>
        <taxon>Ulvophyceae</taxon>
        <taxon>TCBD clade</taxon>
        <taxon>Bryopsidales</taxon>
        <taxon>Ostreobineae</taxon>
        <taxon>Ostreobiaceae</taxon>
        <taxon>Ostreobium</taxon>
    </lineage>
</organism>
<keyword evidence="1" id="KW-0812">Transmembrane</keyword>
<reference evidence="2" key="1">
    <citation type="submission" date="2020-12" db="EMBL/GenBank/DDBJ databases">
        <authorList>
            <person name="Iha C."/>
        </authorList>
    </citation>
    <scope>NUCLEOTIDE SEQUENCE</scope>
</reference>
<dbReference type="InterPro" id="IPR003832">
    <property type="entry name" value="DUF212"/>
</dbReference>
<feature type="transmembrane region" description="Helical" evidence="1">
    <location>
        <begin position="83"/>
        <end position="100"/>
    </location>
</feature>
<dbReference type="PANTHER" id="PTHR31446">
    <property type="entry name" value="ACID PHOSPHATASE/VANADIUM-DEPENDENT HALOPEROXIDASE-RELATED PROTEIN"/>
    <property type="match status" value="1"/>
</dbReference>
<name>A0A8S1IXE5_9CHLO</name>
<dbReference type="EMBL" id="CAJHUC010000397">
    <property type="protein sequence ID" value="CAD7695864.1"/>
    <property type="molecule type" value="Genomic_DNA"/>
</dbReference>
<dbReference type="Proteomes" id="UP000708148">
    <property type="component" value="Unassembled WGS sequence"/>
</dbReference>
<keyword evidence="1" id="KW-0472">Membrane</keyword>
<proteinExistence type="predicted"/>
<comment type="caution">
    <text evidence="2">The sequence shown here is derived from an EMBL/GenBank/DDBJ whole genome shotgun (WGS) entry which is preliminary data.</text>
</comment>
<accession>A0A8S1IXE5</accession>
<evidence type="ECO:0000313" key="3">
    <source>
        <dbReference type="Proteomes" id="UP000708148"/>
    </source>
</evidence>
<dbReference type="CDD" id="cd01610">
    <property type="entry name" value="PAP2_like"/>
    <property type="match status" value="1"/>
</dbReference>
<evidence type="ECO:0000256" key="1">
    <source>
        <dbReference type="SAM" id="Phobius"/>
    </source>
</evidence>
<sequence length="166" mass="17537">MADELITHPRGPHSLGGVLINGVLIASLLSAAVAQVLKVFTHRWRHGRWSLGRMLTSGGMPSSHTALVGGLVAAVGVQEGSGSVAFAVATVLWLLVMYDASGVRLAAGRHASVLNTIISELPPEHPVQDGQRLKDSLGHTPLQVLVGAIVGLLVGYFFQQRWVVGR</sequence>
<keyword evidence="1" id="KW-1133">Transmembrane helix</keyword>
<dbReference type="Pfam" id="PF02681">
    <property type="entry name" value="DUF212"/>
    <property type="match status" value="1"/>
</dbReference>
<dbReference type="OrthoDB" id="1716650at2759"/>
<evidence type="ECO:0000313" key="2">
    <source>
        <dbReference type="EMBL" id="CAD7695864.1"/>
    </source>
</evidence>
<evidence type="ECO:0008006" key="4">
    <source>
        <dbReference type="Google" id="ProtNLM"/>
    </source>
</evidence>
<gene>
    <name evidence="2" type="ORF">OSTQU699_LOCUS1225</name>
</gene>
<dbReference type="AlphaFoldDB" id="A0A8S1IXE5"/>
<keyword evidence="3" id="KW-1185">Reference proteome</keyword>
<feature type="transmembrane region" description="Helical" evidence="1">
    <location>
        <begin position="142"/>
        <end position="159"/>
    </location>
</feature>
<protein>
    <recommendedName>
        <fullName evidence="4">Divergent PAP2 family protein</fullName>
    </recommendedName>
</protein>
<feature type="transmembrane region" description="Helical" evidence="1">
    <location>
        <begin position="15"/>
        <end position="37"/>
    </location>
</feature>
<dbReference type="PANTHER" id="PTHR31446:SF29">
    <property type="entry name" value="ACID PHOSPHATASE_VANADIUM-DEPENDENT HALOPEROXIDASE-RELATED PROTEIN"/>
    <property type="match status" value="1"/>
</dbReference>